<evidence type="ECO:0000313" key="3">
    <source>
        <dbReference type="Proteomes" id="UP000005801"/>
    </source>
</evidence>
<organism evidence="2 3">
    <name type="scientific">Plesiocystis pacifica SIR-1</name>
    <dbReference type="NCBI Taxonomy" id="391625"/>
    <lineage>
        <taxon>Bacteria</taxon>
        <taxon>Pseudomonadati</taxon>
        <taxon>Myxococcota</taxon>
        <taxon>Polyangia</taxon>
        <taxon>Nannocystales</taxon>
        <taxon>Nannocystaceae</taxon>
        <taxon>Plesiocystis</taxon>
    </lineage>
</organism>
<evidence type="ECO:0000256" key="1">
    <source>
        <dbReference type="SAM" id="MobiDB-lite"/>
    </source>
</evidence>
<protein>
    <submittedName>
        <fullName evidence="2">Uncharacterized protein</fullName>
    </submittedName>
</protein>
<dbReference type="AlphaFoldDB" id="A6GGN1"/>
<feature type="region of interest" description="Disordered" evidence="1">
    <location>
        <begin position="77"/>
        <end position="100"/>
    </location>
</feature>
<accession>A6GGN1</accession>
<gene>
    <name evidence="2" type="ORF">PPSIR1_19072</name>
</gene>
<keyword evidence="3" id="KW-1185">Reference proteome</keyword>
<evidence type="ECO:0000313" key="2">
    <source>
        <dbReference type="EMBL" id="EDM74991.1"/>
    </source>
</evidence>
<proteinExistence type="predicted"/>
<feature type="compositionally biased region" description="Basic and acidic residues" evidence="1">
    <location>
        <begin position="89"/>
        <end position="100"/>
    </location>
</feature>
<comment type="caution">
    <text evidence="2">The sequence shown here is derived from an EMBL/GenBank/DDBJ whole genome shotgun (WGS) entry which is preliminary data.</text>
</comment>
<name>A6GGN1_9BACT</name>
<dbReference type="Proteomes" id="UP000005801">
    <property type="component" value="Unassembled WGS sequence"/>
</dbReference>
<dbReference type="STRING" id="391625.PPSIR1_19072"/>
<sequence length="325" mass="37541">MTDTAPFGLLWLRPEAVTPAARREQIQLLVEQLWTHAGEWTSLHGEWADFKLVGYDEAGSLLFQVGKRLSFVDMDVPEKESPVPAPPSGKHESTAQHRERERRLYERTQRLLERIEESHAKLIDNFHRIVQLTSTTAATVPELYERAAEQVRQNAIIREELIRRESEARDENIRLQEHIVTEENRTLRWGKMLDFLADMGKLFISAATPFIHELAKVYFDPGGRLITDFEHAQQAIAFIAHGMTESNLDKLFKGNRKFAGAFLHVLHMGTITESEREALETIRPVMPAIRSADFDKIMSAQMDYARTYILGRIAFYRMPYYVDED</sequence>
<dbReference type="EMBL" id="ABCS01000108">
    <property type="protein sequence ID" value="EDM74991.1"/>
    <property type="molecule type" value="Genomic_DNA"/>
</dbReference>
<reference evidence="2 3" key="1">
    <citation type="submission" date="2007-06" db="EMBL/GenBank/DDBJ databases">
        <authorList>
            <person name="Shimkets L."/>
            <person name="Ferriera S."/>
            <person name="Johnson J."/>
            <person name="Kravitz S."/>
            <person name="Beeson K."/>
            <person name="Sutton G."/>
            <person name="Rogers Y.-H."/>
            <person name="Friedman R."/>
            <person name="Frazier M."/>
            <person name="Venter J.C."/>
        </authorList>
    </citation>
    <scope>NUCLEOTIDE SEQUENCE [LARGE SCALE GENOMIC DNA]</scope>
    <source>
        <strain evidence="2 3">SIR-1</strain>
    </source>
</reference>